<sequence>MLVKAGLEPVWVLAGEKNVYPGQSLGSSRGFGGCVGHTSVYTVEAGAIKVAGTMTERYKPSAEQLQALRDVDQ</sequence>
<reference evidence="1 2" key="1">
    <citation type="submission" date="2018-11" db="EMBL/GenBank/DDBJ databases">
        <authorList>
            <person name="Jang G.I."/>
            <person name="Hwang C.Y."/>
        </authorList>
    </citation>
    <scope>NUCLEOTIDE SEQUENCE [LARGE SCALE GENOMIC DNA]</scope>
    <source>
        <strain evidence="1 2">SSM26</strain>
    </source>
</reference>
<proteinExistence type="predicted"/>
<protein>
    <submittedName>
        <fullName evidence="1">Uncharacterized protein</fullName>
    </submittedName>
</protein>
<comment type="caution">
    <text evidence="1">The sequence shown here is derived from an EMBL/GenBank/DDBJ whole genome shotgun (WGS) entry which is preliminary data.</text>
</comment>
<gene>
    <name evidence="1" type="ORF">EF096_20235</name>
</gene>
<dbReference type="Proteomes" id="UP000275199">
    <property type="component" value="Unassembled WGS sequence"/>
</dbReference>
<organism evidence="1 2">
    <name type="scientific">Pseudomonas neustonica</name>
    <dbReference type="NCBI Taxonomy" id="2487346"/>
    <lineage>
        <taxon>Bacteria</taxon>
        <taxon>Pseudomonadati</taxon>
        <taxon>Pseudomonadota</taxon>
        <taxon>Gammaproteobacteria</taxon>
        <taxon>Pseudomonadales</taxon>
        <taxon>Pseudomonadaceae</taxon>
        <taxon>Pseudomonas</taxon>
    </lineage>
</organism>
<evidence type="ECO:0000313" key="2">
    <source>
        <dbReference type="Proteomes" id="UP000275199"/>
    </source>
</evidence>
<evidence type="ECO:0000313" key="1">
    <source>
        <dbReference type="EMBL" id="ROZ80047.1"/>
    </source>
</evidence>
<keyword evidence="2" id="KW-1185">Reference proteome</keyword>
<accession>A0ABX9XCB4</accession>
<dbReference type="EMBL" id="RKKU01000065">
    <property type="protein sequence ID" value="ROZ80047.1"/>
    <property type="molecule type" value="Genomic_DNA"/>
</dbReference>
<name>A0ABX9XCB4_9PSED</name>